<keyword evidence="3" id="KW-1185">Reference proteome</keyword>
<protein>
    <submittedName>
        <fullName evidence="2">Uncharacterized protein</fullName>
    </submittedName>
</protein>
<evidence type="ECO:0000256" key="1">
    <source>
        <dbReference type="SAM" id="SignalP"/>
    </source>
</evidence>
<proteinExistence type="predicted"/>
<reference evidence="2 3" key="1">
    <citation type="submission" date="2024-03" db="EMBL/GenBank/DDBJ databases">
        <title>Mouse gut bacterial collection (mGBC) of GemPharmatech.</title>
        <authorList>
            <person name="He Y."/>
            <person name="Dong L."/>
            <person name="Wu D."/>
            <person name="Gao X."/>
            <person name="Lin Z."/>
        </authorList>
    </citation>
    <scope>NUCLEOTIDE SEQUENCE [LARGE SCALE GENOMIC DNA]</scope>
    <source>
        <strain evidence="2 3">20-218</strain>
    </source>
</reference>
<comment type="caution">
    <text evidence="2">The sequence shown here is derived from an EMBL/GenBank/DDBJ whole genome shotgun (WGS) entry which is preliminary data.</text>
</comment>
<feature type="chain" id="PRO_5047379933" evidence="1">
    <location>
        <begin position="29"/>
        <end position="206"/>
    </location>
</feature>
<organism evidence="2 3">
    <name type="scientific">Lactococcus muris</name>
    <dbReference type="NCBI Taxonomy" id="2941330"/>
    <lineage>
        <taxon>Bacteria</taxon>
        <taxon>Bacillati</taxon>
        <taxon>Bacillota</taxon>
        <taxon>Bacilli</taxon>
        <taxon>Lactobacillales</taxon>
        <taxon>Streptococcaceae</taxon>
        <taxon>Lactococcus</taxon>
    </lineage>
</organism>
<name>A0ABV4DAA5_9LACT</name>
<evidence type="ECO:0000313" key="2">
    <source>
        <dbReference type="EMBL" id="MEY8537969.1"/>
    </source>
</evidence>
<feature type="signal peptide" evidence="1">
    <location>
        <begin position="1"/>
        <end position="28"/>
    </location>
</feature>
<dbReference type="RefSeq" id="WP_369918175.1">
    <property type="nucleotide sequence ID" value="NZ_JBCLSQ010000012.1"/>
</dbReference>
<accession>A0ABV4DAA5</accession>
<keyword evidence="1" id="KW-0732">Signal</keyword>
<gene>
    <name evidence="2" type="ORF">AALM99_05875</name>
</gene>
<dbReference type="Proteomes" id="UP001565242">
    <property type="component" value="Unassembled WGS sequence"/>
</dbReference>
<dbReference type="EMBL" id="JBCLSQ010000012">
    <property type="protein sequence ID" value="MEY8537969.1"/>
    <property type="molecule type" value="Genomic_DNA"/>
</dbReference>
<sequence>MKKSIAILAIAPILFSAIASLRVNSALADQVNTSITTDVQKSLEHPLSSDFINKFDQSIKLLGNKFIIDTNKLPKDIASEELSKLKALISQKNEIISDSENLKNGTRIEQNNNSVTIISNSGNSGLLRFREGSNYVHVYWWGLRIGLSKSTVNGIGTGVAIGGVWIPEPTVSKILASLGILAAASPGGIVFNSTPPIAVFWGAEFQ</sequence>
<evidence type="ECO:0000313" key="3">
    <source>
        <dbReference type="Proteomes" id="UP001565242"/>
    </source>
</evidence>